<dbReference type="EMBL" id="MGKP01000013">
    <property type="protein sequence ID" value="OGN28683.1"/>
    <property type="molecule type" value="Genomic_DNA"/>
</dbReference>
<dbReference type="PANTHER" id="PTHR28055">
    <property type="entry name" value="ALTERED INHERITANCE OF MITOCHONDRIA PROTEIN 41, MITOCHONDRIAL"/>
    <property type="match status" value="1"/>
</dbReference>
<dbReference type="PANTHER" id="PTHR28055:SF1">
    <property type="entry name" value="ALTERED INHERITANCE OF MITOCHONDRIA PROTEIN 41, MITOCHONDRIAL"/>
    <property type="match status" value="1"/>
</dbReference>
<dbReference type="AlphaFoldDB" id="A0A1F8GTG9"/>
<dbReference type="SUPFAM" id="SSF89095">
    <property type="entry name" value="GatB/YqeY motif"/>
    <property type="match status" value="1"/>
</dbReference>
<evidence type="ECO:0000313" key="2">
    <source>
        <dbReference type="Proteomes" id="UP000179047"/>
    </source>
</evidence>
<dbReference type="Gene3D" id="1.10.10.410">
    <property type="match status" value="1"/>
</dbReference>
<protein>
    <recommendedName>
        <fullName evidence="3">Aspartyl-tRNA amidotransferase</fullName>
    </recommendedName>
</protein>
<dbReference type="GO" id="GO:0016884">
    <property type="term" value="F:carbon-nitrogen ligase activity, with glutamine as amido-N-donor"/>
    <property type="evidence" value="ECO:0007669"/>
    <property type="project" value="InterPro"/>
</dbReference>
<organism evidence="1 2">
    <name type="scientific">Candidatus Yanofskybacteria bacterium RIFCSPLOWO2_01_FULL_49_25</name>
    <dbReference type="NCBI Taxonomy" id="1802701"/>
    <lineage>
        <taxon>Bacteria</taxon>
        <taxon>Candidatus Yanofskyibacteriota</taxon>
    </lineage>
</organism>
<sequence length="144" mass="15705">MTLKEQLQNDIKTAMKEGNAEKRDVLRMLASAIKNKEIEKRVELADEQVLETISSEVKKRKESIAQFTAGNRPELAGKEADEIAILATYLPEQLGEDELKKIVTETVAQLPTKDIGGAMKAVMAKVKGKADGALVSKLVKDAIG</sequence>
<dbReference type="Gene3D" id="1.10.1510.10">
    <property type="entry name" value="Uncharacterised protein YqeY/AIM41 PF09424, N-terminal domain"/>
    <property type="match status" value="1"/>
</dbReference>
<accession>A0A1F8GTG9</accession>
<dbReference type="InterPro" id="IPR003789">
    <property type="entry name" value="Asn/Gln_tRNA_amidoTrase-B-like"/>
</dbReference>
<dbReference type="InterPro" id="IPR019004">
    <property type="entry name" value="YqeY/Aim41"/>
</dbReference>
<name>A0A1F8GTG9_9BACT</name>
<reference evidence="1 2" key="1">
    <citation type="journal article" date="2016" name="Nat. Commun.">
        <title>Thousands of microbial genomes shed light on interconnected biogeochemical processes in an aquifer system.</title>
        <authorList>
            <person name="Anantharaman K."/>
            <person name="Brown C.T."/>
            <person name="Hug L.A."/>
            <person name="Sharon I."/>
            <person name="Castelle C.J."/>
            <person name="Probst A.J."/>
            <person name="Thomas B.C."/>
            <person name="Singh A."/>
            <person name="Wilkins M.J."/>
            <person name="Karaoz U."/>
            <person name="Brodie E.L."/>
            <person name="Williams K.H."/>
            <person name="Hubbard S.S."/>
            <person name="Banfield J.F."/>
        </authorList>
    </citation>
    <scope>NUCLEOTIDE SEQUENCE [LARGE SCALE GENOMIC DNA]</scope>
</reference>
<evidence type="ECO:0008006" key="3">
    <source>
        <dbReference type="Google" id="ProtNLM"/>
    </source>
</evidence>
<proteinExistence type="predicted"/>
<dbReference type="InterPro" id="IPR023168">
    <property type="entry name" value="GatB_Yqey_C_2"/>
</dbReference>
<comment type="caution">
    <text evidence="1">The sequence shown here is derived from an EMBL/GenBank/DDBJ whole genome shotgun (WGS) entry which is preliminary data.</text>
</comment>
<dbReference type="Pfam" id="PF09424">
    <property type="entry name" value="YqeY"/>
    <property type="match status" value="1"/>
</dbReference>
<dbReference type="STRING" id="1802701.A3A33_01905"/>
<gene>
    <name evidence="1" type="ORF">A3A33_01905</name>
</gene>
<dbReference type="InterPro" id="IPR042184">
    <property type="entry name" value="YqeY/Aim41_N"/>
</dbReference>
<dbReference type="Proteomes" id="UP000179047">
    <property type="component" value="Unassembled WGS sequence"/>
</dbReference>
<evidence type="ECO:0000313" key="1">
    <source>
        <dbReference type="EMBL" id="OGN28683.1"/>
    </source>
</evidence>